<evidence type="ECO:0000313" key="2">
    <source>
        <dbReference type="Proteomes" id="UP001056120"/>
    </source>
</evidence>
<evidence type="ECO:0000313" key="1">
    <source>
        <dbReference type="EMBL" id="KAI3675170.1"/>
    </source>
</evidence>
<sequence length="138" mass="13554">MASKTFLLLALALAVVLLITSEVAVAKDLASNPDSEVHDTGRGGYYNGGGGGGYGKGGGRGGYGKGGGGGGHGKGGGRGGGGGGGGGRYVRCSVGLGLAKILREMTRVAKVVTFPITCRTRGTETFTGHVPRLATSVT</sequence>
<comment type="caution">
    <text evidence="1">The sequence shown here is derived from an EMBL/GenBank/DDBJ whole genome shotgun (WGS) entry which is preliminary data.</text>
</comment>
<proteinExistence type="predicted"/>
<accession>A0ACB8XYS2</accession>
<protein>
    <submittedName>
        <fullName evidence="1">Uncharacterized protein</fullName>
    </submittedName>
</protein>
<keyword evidence="2" id="KW-1185">Reference proteome</keyword>
<dbReference type="EMBL" id="CM042046">
    <property type="protein sequence ID" value="KAI3675170.1"/>
    <property type="molecule type" value="Genomic_DNA"/>
</dbReference>
<organism evidence="1 2">
    <name type="scientific">Smallanthus sonchifolius</name>
    <dbReference type="NCBI Taxonomy" id="185202"/>
    <lineage>
        <taxon>Eukaryota</taxon>
        <taxon>Viridiplantae</taxon>
        <taxon>Streptophyta</taxon>
        <taxon>Embryophyta</taxon>
        <taxon>Tracheophyta</taxon>
        <taxon>Spermatophyta</taxon>
        <taxon>Magnoliopsida</taxon>
        <taxon>eudicotyledons</taxon>
        <taxon>Gunneridae</taxon>
        <taxon>Pentapetalae</taxon>
        <taxon>asterids</taxon>
        <taxon>campanulids</taxon>
        <taxon>Asterales</taxon>
        <taxon>Asteraceae</taxon>
        <taxon>Asteroideae</taxon>
        <taxon>Heliantheae alliance</taxon>
        <taxon>Millerieae</taxon>
        <taxon>Smallanthus</taxon>
    </lineage>
</organism>
<reference evidence="2" key="1">
    <citation type="journal article" date="2022" name="Mol. Ecol. Resour.">
        <title>The genomes of chicory, endive, great burdock and yacon provide insights into Asteraceae palaeo-polyploidization history and plant inulin production.</title>
        <authorList>
            <person name="Fan W."/>
            <person name="Wang S."/>
            <person name="Wang H."/>
            <person name="Wang A."/>
            <person name="Jiang F."/>
            <person name="Liu H."/>
            <person name="Zhao H."/>
            <person name="Xu D."/>
            <person name="Zhang Y."/>
        </authorList>
    </citation>
    <scope>NUCLEOTIDE SEQUENCE [LARGE SCALE GENOMIC DNA]</scope>
    <source>
        <strain evidence="2">cv. Yunnan</strain>
    </source>
</reference>
<reference evidence="1 2" key="2">
    <citation type="journal article" date="2022" name="Mol. Ecol. Resour.">
        <title>The genomes of chicory, endive, great burdock and yacon provide insights into Asteraceae paleo-polyploidization history and plant inulin production.</title>
        <authorList>
            <person name="Fan W."/>
            <person name="Wang S."/>
            <person name="Wang H."/>
            <person name="Wang A."/>
            <person name="Jiang F."/>
            <person name="Liu H."/>
            <person name="Zhao H."/>
            <person name="Xu D."/>
            <person name="Zhang Y."/>
        </authorList>
    </citation>
    <scope>NUCLEOTIDE SEQUENCE [LARGE SCALE GENOMIC DNA]</scope>
    <source>
        <strain evidence="2">cv. Yunnan</strain>
        <tissue evidence="1">Leaves</tissue>
    </source>
</reference>
<name>A0ACB8XYS2_9ASTR</name>
<gene>
    <name evidence="1" type="ORF">L1987_84756</name>
</gene>
<dbReference type="Proteomes" id="UP001056120">
    <property type="component" value="Linkage Group LG29"/>
</dbReference>